<sequence>MNDQINTNHSFHSLFTYSEHEIDCLKYQP</sequence>
<evidence type="ECO:0000313" key="2">
    <source>
        <dbReference type="Proteomes" id="UP000254968"/>
    </source>
</evidence>
<keyword evidence="2" id="KW-1185">Reference proteome</keyword>
<proteinExistence type="predicted"/>
<dbReference type="EMBL" id="UGNV01000001">
    <property type="protein sequence ID" value="STX28813.1"/>
    <property type="molecule type" value="Genomic_DNA"/>
</dbReference>
<reference evidence="1 2" key="1">
    <citation type="submission" date="2018-06" db="EMBL/GenBank/DDBJ databases">
        <authorList>
            <consortium name="Pathogen Informatics"/>
            <person name="Doyle S."/>
        </authorList>
    </citation>
    <scope>NUCLEOTIDE SEQUENCE [LARGE SCALE GENOMIC DNA]</scope>
    <source>
        <strain evidence="1 2">NCTC13315</strain>
    </source>
</reference>
<organism evidence="1 2">
    <name type="scientific">Legionella beliardensis</name>
    <dbReference type="NCBI Taxonomy" id="91822"/>
    <lineage>
        <taxon>Bacteria</taxon>
        <taxon>Pseudomonadati</taxon>
        <taxon>Pseudomonadota</taxon>
        <taxon>Gammaproteobacteria</taxon>
        <taxon>Legionellales</taxon>
        <taxon>Legionellaceae</taxon>
        <taxon>Legionella</taxon>
    </lineage>
</organism>
<dbReference type="Proteomes" id="UP000254968">
    <property type="component" value="Unassembled WGS sequence"/>
</dbReference>
<dbReference type="AlphaFoldDB" id="A0A378I1F3"/>
<evidence type="ECO:0000313" key="1">
    <source>
        <dbReference type="EMBL" id="STX28813.1"/>
    </source>
</evidence>
<protein>
    <submittedName>
        <fullName evidence="1">Uncharacterized protein</fullName>
    </submittedName>
</protein>
<accession>A0A378I1F3</accession>
<name>A0A378I1F3_9GAMM</name>
<gene>
    <name evidence="1" type="ORF">NCTC13315_01347</name>
</gene>